<keyword evidence="2 3" id="KW-0813">Transport</keyword>
<proteinExistence type="inferred from homology"/>
<dbReference type="Pfam" id="PF00329">
    <property type="entry name" value="Complex1_30kDa"/>
    <property type="match status" value="1"/>
</dbReference>
<comment type="similarity">
    <text evidence="1 3">Belongs to the complex I 30 kDa subunit family.</text>
</comment>
<dbReference type="Proteomes" id="UP000503178">
    <property type="component" value="Mitochondrion MT"/>
</dbReference>
<name>A0A5K7VXS4_9EUKA</name>
<dbReference type="InterPro" id="IPR001268">
    <property type="entry name" value="NADH_UbQ_OxRdtase_30kDa_su"/>
</dbReference>
<dbReference type="GO" id="GO:0008137">
    <property type="term" value="F:NADH dehydrogenase (ubiquinone) activity"/>
    <property type="evidence" value="ECO:0007669"/>
    <property type="project" value="InterPro"/>
</dbReference>
<evidence type="ECO:0000256" key="3">
    <source>
        <dbReference type="RuleBase" id="RU003456"/>
    </source>
</evidence>
<evidence type="ECO:0000256" key="1">
    <source>
        <dbReference type="ARBA" id="ARBA00007569"/>
    </source>
</evidence>
<gene>
    <name evidence="5" type="primary">nad9</name>
    <name evidence="5" type="ORF">PMYN1_Mit30</name>
</gene>
<sequence length="242" mass="29455">MLQCVYVLTLFTPFFLKRCFLKDYKFYFCLANKNFYSFLYFLKNHSVCQYKLLIDIIVIDLPEKKNRFSLVYSLLSPIYSSRLNVIVTVTEMKRFISIKSLFRGADWVEREVWDMFGISFYKHLGLKRILTDYGFSGFPLRKDFPLSGFIELWYSHNDKKLSYNRIVLAQEYRNFWFDHYTSYWGFQNFNLHNFLVVLIQISNLSKNFLIKKCDFFYLIFILFSVWKDVFKHFWLPELKKNA</sequence>
<evidence type="ECO:0000313" key="5">
    <source>
        <dbReference type="EMBL" id="BBL86701.1"/>
    </source>
</evidence>
<keyword evidence="6" id="KW-1185">Reference proteome</keyword>
<dbReference type="AlphaFoldDB" id="A0A5K7VXS4"/>
<geneLocation type="mitochondrion" evidence="5"/>
<dbReference type="PROSITE" id="PS00542">
    <property type="entry name" value="COMPLEX1_30K"/>
    <property type="match status" value="1"/>
</dbReference>
<dbReference type="SUPFAM" id="SSF143243">
    <property type="entry name" value="Nqo5-like"/>
    <property type="match status" value="1"/>
</dbReference>
<dbReference type="PANTHER" id="PTHR10884:SF14">
    <property type="entry name" value="NADH DEHYDROGENASE [UBIQUINONE] IRON-SULFUR PROTEIN 3, MITOCHONDRIAL"/>
    <property type="match status" value="1"/>
</dbReference>
<dbReference type="GO" id="GO:0016651">
    <property type="term" value="F:oxidoreductase activity, acting on NAD(P)H"/>
    <property type="evidence" value="ECO:0007669"/>
    <property type="project" value="InterPro"/>
</dbReference>
<dbReference type="InterPro" id="IPR020396">
    <property type="entry name" value="NADH_UbQ_OxRdtase_CS"/>
</dbReference>
<dbReference type="GeneID" id="42317560"/>
<keyword evidence="5" id="KW-0496">Mitochondrion</keyword>
<reference evidence="5 6" key="1">
    <citation type="submission" date="2019-06" db="EMBL/GenBank/DDBJ databases">
        <title>A hidden player of endosymbiotic evolution: DNA virus triggered massive gene transfer.</title>
        <authorList>
            <person name="Matsuo M."/>
            <person name="Katahata A."/>
            <person name="Tachikawa M."/>
            <person name="Minakuchi Y."/>
            <person name="Noguchi H."/>
            <person name="Toyoda A."/>
            <person name="Fujiyama A."/>
            <person name="Suzuki Y."/>
            <person name="Satoh S."/>
            <person name="Nakayama T."/>
            <person name="Kamikawa R."/>
            <person name="Nomura M."/>
            <person name="Inagaki Y."/>
            <person name="Ishida K."/>
            <person name="Obokata J."/>
        </authorList>
    </citation>
    <scope>NUCLEOTIDE SEQUENCE [LARGE SCALE GENOMIC DNA]</scope>
    <source>
        <strain evidence="5 6">MYN1</strain>
    </source>
</reference>
<dbReference type="EMBL" id="LC490352">
    <property type="protein sequence ID" value="BBL86701.1"/>
    <property type="molecule type" value="Genomic_DNA"/>
</dbReference>
<keyword evidence="3" id="KW-1278">Translocase</keyword>
<keyword evidence="3" id="KW-0520">NAD</keyword>
<feature type="domain" description="NADH:ubiquinone oxidoreductase 30kDa subunit" evidence="4">
    <location>
        <begin position="32"/>
        <end position="148"/>
    </location>
</feature>
<organism evidence="5 6">
    <name type="scientific">Paulinella micropora</name>
    <dbReference type="NCBI Taxonomy" id="1928728"/>
    <lineage>
        <taxon>Eukaryota</taxon>
        <taxon>Sar</taxon>
        <taxon>Rhizaria</taxon>
        <taxon>Cercozoa</taxon>
        <taxon>Imbricatea</taxon>
        <taxon>Silicofilosea</taxon>
        <taxon>Euglyphida</taxon>
        <taxon>Paulinellidae</taxon>
        <taxon>Paulinella</taxon>
    </lineage>
</organism>
<evidence type="ECO:0000259" key="4">
    <source>
        <dbReference type="Pfam" id="PF00329"/>
    </source>
</evidence>
<dbReference type="PANTHER" id="PTHR10884">
    <property type="entry name" value="NADH DEHYDROGENASE UBIQUINONE IRON-SULFUR PROTEIN 3"/>
    <property type="match status" value="1"/>
</dbReference>
<accession>A0A5K7VXS4</accession>
<evidence type="ECO:0000256" key="2">
    <source>
        <dbReference type="ARBA" id="ARBA00022448"/>
    </source>
</evidence>
<dbReference type="InterPro" id="IPR037232">
    <property type="entry name" value="NADH_quin_OxRdtase_su_C/D-like"/>
</dbReference>
<protein>
    <submittedName>
        <fullName evidence="5">NADH dehydrogenase subunit 9</fullName>
    </submittedName>
</protein>
<dbReference type="RefSeq" id="YP_009709960.1">
    <property type="nucleotide sequence ID" value="NC_045137.1"/>
</dbReference>
<dbReference type="Gene3D" id="3.30.460.80">
    <property type="entry name" value="NADH:ubiquinone oxidoreductase, 30kDa subunit"/>
    <property type="match status" value="1"/>
</dbReference>
<evidence type="ECO:0000313" key="6">
    <source>
        <dbReference type="Proteomes" id="UP000503178"/>
    </source>
</evidence>